<proteinExistence type="predicted"/>
<dbReference type="InterPro" id="IPR010836">
    <property type="entry name" value="SapC"/>
</dbReference>
<sequence>MKQFVVLDKNKHRRHSVVVGDISHSDNRHLCPVYPTEFHAVARDCPIVFARSKDGEPLESCAMLGIKPGKNLFWREGKWQGEYIPATLRAYPFYLYCKDSSPSNAIVCVDPSALSLTAVNGVGYKLFEKNGDPSQRLVEARSLLEKIYQQKIQSREFVRHLMQMELLQEQVVLVDLPHNTKHQLTGVFCVSEKRLDALSRSDFLVLRERGYLSIIYAHIFSLRQSGNLSQLFKKYHARSLH</sequence>
<keyword evidence="2" id="KW-1185">Reference proteome</keyword>
<evidence type="ECO:0000313" key="2">
    <source>
        <dbReference type="Proteomes" id="UP001569428"/>
    </source>
</evidence>
<organism evidence="1 2">
    <name type="scientific">Microbulbifer epialgicus</name>
    <dbReference type="NCBI Taxonomy" id="393907"/>
    <lineage>
        <taxon>Bacteria</taxon>
        <taxon>Pseudomonadati</taxon>
        <taxon>Pseudomonadota</taxon>
        <taxon>Gammaproteobacteria</taxon>
        <taxon>Cellvibrionales</taxon>
        <taxon>Microbulbiferaceae</taxon>
        <taxon>Microbulbifer</taxon>
    </lineage>
</organism>
<dbReference type="Pfam" id="PF07277">
    <property type="entry name" value="SapC"/>
    <property type="match status" value="1"/>
</dbReference>
<dbReference type="EMBL" id="JBGMEK010000007">
    <property type="protein sequence ID" value="MFA0810274.1"/>
    <property type="molecule type" value="Genomic_DNA"/>
</dbReference>
<accession>A0ABV4NWS4</accession>
<comment type="caution">
    <text evidence="1">The sequence shown here is derived from an EMBL/GenBank/DDBJ whole genome shotgun (WGS) entry which is preliminary data.</text>
</comment>
<name>A0ABV4NWS4_9GAMM</name>
<evidence type="ECO:0000313" key="1">
    <source>
        <dbReference type="EMBL" id="MFA0810274.1"/>
    </source>
</evidence>
<dbReference type="RefSeq" id="WP_371837882.1">
    <property type="nucleotide sequence ID" value="NZ_JBGMEK010000007.1"/>
</dbReference>
<gene>
    <name evidence="1" type="ORF">ACCI49_05020</name>
</gene>
<dbReference type="Proteomes" id="UP001569428">
    <property type="component" value="Unassembled WGS sequence"/>
</dbReference>
<protein>
    <submittedName>
        <fullName evidence="1">SapC family protein</fullName>
    </submittedName>
</protein>
<reference evidence="1 2" key="1">
    <citation type="submission" date="2024-08" db="EMBL/GenBank/DDBJ databases">
        <authorList>
            <person name="Ishaq N."/>
        </authorList>
    </citation>
    <scope>NUCLEOTIDE SEQUENCE [LARGE SCALE GENOMIC DNA]</scope>
    <source>
        <strain evidence="1 2">DSM 18651</strain>
    </source>
</reference>